<evidence type="ECO:0000256" key="1">
    <source>
        <dbReference type="ARBA" id="ARBA00004141"/>
    </source>
</evidence>
<evidence type="ECO:0000256" key="3">
    <source>
        <dbReference type="ARBA" id="ARBA00007282"/>
    </source>
</evidence>
<dbReference type="AlphaFoldDB" id="A0A6A6BBV4"/>
<accession>A0A6A6BBV4</accession>
<evidence type="ECO:0000256" key="6">
    <source>
        <dbReference type="ARBA" id="ARBA00022989"/>
    </source>
</evidence>
<feature type="domain" description="Wax synthase" evidence="8">
    <location>
        <begin position="61"/>
        <end position="147"/>
    </location>
</feature>
<protein>
    <recommendedName>
        <fullName evidence="8">Wax synthase domain-containing protein</fullName>
    </recommendedName>
</protein>
<dbReference type="Proteomes" id="UP000799438">
    <property type="component" value="Unassembled WGS sequence"/>
</dbReference>
<dbReference type="GO" id="GO:0016020">
    <property type="term" value="C:membrane"/>
    <property type="evidence" value="ECO:0007669"/>
    <property type="project" value="UniProtKB-SubCell"/>
</dbReference>
<keyword evidence="4" id="KW-0808">Transferase</keyword>
<keyword evidence="6" id="KW-1133">Transmembrane helix</keyword>
<evidence type="ECO:0000313" key="10">
    <source>
        <dbReference type="Proteomes" id="UP000799438"/>
    </source>
</evidence>
<dbReference type="GO" id="GO:0008374">
    <property type="term" value="F:O-acyltransferase activity"/>
    <property type="evidence" value="ECO:0007669"/>
    <property type="project" value="InterPro"/>
</dbReference>
<gene>
    <name evidence="9" type="ORF">K452DRAFT_287552</name>
</gene>
<keyword evidence="5" id="KW-0812">Transmembrane</keyword>
<dbReference type="GO" id="GO:0006629">
    <property type="term" value="P:lipid metabolic process"/>
    <property type="evidence" value="ECO:0007669"/>
    <property type="project" value="InterPro"/>
</dbReference>
<dbReference type="EMBL" id="ML995486">
    <property type="protein sequence ID" value="KAF2141600.1"/>
    <property type="molecule type" value="Genomic_DNA"/>
</dbReference>
<name>A0A6A6BBV4_9PEZI</name>
<dbReference type="InterPro" id="IPR044851">
    <property type="entry name" value="Wax_synthase"/>
</dbReference>
<evidence type="ECO:0000256" key="7">
    <source>
        <dbReference type="ARBA" id="ARBA00023136"/>
    </source>
</evidence>
<evidence type="ECO:0000256" key="5">
    <source>
        <dbReference type="ARBA" id="ARBA00022692"/>
    </source>
</evidence>
<comment type="pathway">
    <text evidence="2">Secondary metabolite biosynthesis.</text>
</comment>
<evidence type="ECO:0000259" key="8">
    <source>
        <dbReference type="Pfam" id="PF13813"/>
    </source>
</evidence>
<reference evidence="9" key="1">
    <citation type="journal article" date="2020" name="Stud. Mycol.">
        <title>101 Dothideomycetes genomes: a test case for predicting lifestyles and emergence of pathogens.</title>
        <authorList>
            <person name="Haridas S."/>
            <person name="Albert R."/>
            <person name="Binder M."/>
            <person name="Bloem J."/>
            <person name="Labutti K."/>
            <person name="Salamov A."/>
            <person name="Andreopoulos B."/>
            <person name="Baker S."/>
            <person name="Barry K."/>
            <person name="Bills G."/>
            <person name="Bluhm B."/>
            <person name="Cannon C."/>
            <person name="Castanera R."/>
            <person name="Culley D."/>
            <person name="Daum C."/>
            <person name="Ezra D."/>
            <person name="Gonzalez J."/>
            <person name="Henrissat B."/>
            <person name="Kuo A."/>
            <person name="Liang C."/>
            <person name="Lipzen A."/>
            <person name="Lutzoni F."/>
            <person name="Magnuson J."/>
            <person name="Mondo S."/>
            <person name="Nolan M."/>
            <person name="Ohm R."/>
            <person name="Pangilinan J."/>
            <person name="Park H.-J."/>
            <person name="Ramirez L."/>
            <person name="Alfaro M."/>
            <person name="Sun H."/>
            <person name="Tritt A."/>
            <person name="Yoshinaga Y."/>
            <person name="Zwiers L.-H."/>
            <person name="Turgeon B."/>
            <person name="Goodwin S."/>
            <person name="Spatafora J."/>
            <person name="Crous P."/>
            <person name="Grigoriev I."/>
        </authorList>
    </citation>
    <scope>NUCLEOTIDE SEQUENCE</scope>
    <source>
        <strain evidence="9">CBS 121167</strain>
    </source>
</reference>
<sequence>MVLRFTQSGSTSLWDLDVIRRSLAVISWAASTITLMDIGYHVLCVVGTATGLFWNRIETLHPLMGHWANCYTLGRFWGRTWHQNFRRALQMPGQYLARDVLRASKGSLLSRHIQSYTAFLLSGLYHYGAAKMTVPTAGFYGTCVFFAVQPNALLLEDYVLHFAKSRFGCKSQNWHILGYLWTFSVLTYSATGFIDESIWYNLVRAFPVFSSSVTSLFLDLLV</sequence>
<proteinExistence type="inferred from homology"/>
<dbReference type="PANTHER" id="PTHR31595:SF57">
    <property type="entry name" value="OS04G0481900 PROTEIN"/>
    <property type="match status" value="1"/>
</dbReference>
<organism evidence="9 10">
    <name type="scientific">Aplosporella prunicola CBS 121167</name>
    <dbReference type="NCBI Taxonomy" id="1176127"/>
    <lineage>
        <taxon>Eukaryota</taxon>
        <taxon>Fungi</taxon>
        <taxon>Dikarya</taxon>
        <taxon>Ascomycota</taxon>
        <taxon>Pezizomycotina</taxon>
        <taxon>Dothideomycetes</taxon>
        <taxon>Dothideomycetes incertae sedis</taxon>
        <taxon>Botryosphaeriales</taxon>
        <taxon>Aplosporellaceae</taxon>
        <taxon>Aplosporella</taxon>
    </lineage>
</organism>
<dbReference type="OrthoDB" id="1077582at2759"/>
<keyword evidence="7" id="KW-0472">Membrane</keyword>
<dbReference type="InterPro" id="IPR032805">
    <property type="entry name" value="Wax_synthase_dom"/>
</dbReference>
<comment type="subcellular location">
    <subcellularLocation>
        <location evidence="1">Membrane</location>
        <topology evidence="1">Multi-pass membrane protein</topology>
    </subcellularLocation>
</comment>
<keyword evidence="10" id="KW-1185">Reference proteome</keyword>
<evidence type="ECO:0000256" key="2">
    <source>
        <dbReference type="ARBA" id="ARBA00005179"/>
    </source>
</evidence>
<comment type="similarity">
    <text evidence="3">Belongs to the wax synthase family.</text>
</comment>
<evidence type="ECO:0000256" key="4">
    <source>
        <dbReference type="ARBA" id="ARBA00022679"/>
    </source>
</evidence>
<dbReference type="GeneID" id="54297995"/>
<dbReference type="RefSeq" id="XP_033397312.1">
    <property type="nucleotide sequence ID" value="XM_033540499.1"/>
</dbReference>
<dbReference type="Pfam" id="PF13813">
    <property type="entry name" value="MBOAT_2"/>
    <property type="match status" value="1"/>
</dbReference>
<dbReference type="PANTHER" id="PTHR31595">
    <property type="entry name" value="LONG-CHAIN-ALCOHOL O-FATTY-ACYLTRANSFERASE 3-RELATED"/>
    <property type="match status" value="1"/>
</dbReference>
<evidence type="ECO:0000313" key="9">
    <source>
        <dbReference type="EMBL" id="KAF2141600.1"/>
    </source>
</evidence>